<organism evidence="1 2">
    <name type="scientific">Noviherbaspirillum aridicola</name>
    <dbReference type="NCBI Taxonomy" id="2849687"/>
    <lineage>
        <taxon>Bacteria</taxon>
        <taxon>Pseudomonadati</taxon>
        <taxon>Pseudomonadota</taxon>
        <taxon>Betaproteobacteria</taxon>
        <taxon>Burkholderiales</taxon>
        <taxon>Oxalobacteraceae</taxon>
        <taxon>Noviherbaspirillum</taxon>
    </lineage>
</organism>
<dbReference type="RefSeq" id="WP_220809259.1">
    <property type="nucleotide sequence ID" value="NZ_BPMK01000012.1"/>
</dbReference>
<protein>
    <recommendedName>
        <fullName evidence="3">Small CPxCG-related zinc finger protein</fullName>
    </recommendedName>
</protein>
<name>A0ABQ4Q727_9BURK</name>
<evidence type="ECO:0000313" key="2">
    <source>
        <dbReference type="Proteomes" id="UP000887222"/>
    </source>
</evidence>
<comment type="caution">
    <text evidence="1">The sequence shown here is derived from an EMBL/GenBank/DDBJ whole genome shotgun (WGS) entry which is preliminary data.</text>
</comment>
<evidence type="ECO:0008006" key="3">
    <source>
        <dbReference type="Google" id="ProtNLM"/>
    </source>
</evidence>
<accession>A0ABQ4Q727</accession>
<sequence>MAENPCPACAALENAPVTVSPHARLLLHSDAPINFSATATGYVEYYVCHDCGMQWERARARSEPGARWQHSSKPLE</sequence>
<reference evidence="1 2" key="1">
    <citation type="journal article" date="2022" name="Int. J. Syst. Evol. Microbiol.">
        <title>Noviherbaspirillum aridicola sp. nov., isolated from an arid soil in Pakistan.</title>
        <authorList>
            <person name="Khan I.U."/>
            <person name="Saqib M."/>
            <person name="Amin A."/>
            <person name="Hussain F."/>
            <person name="Li L."/>
            <person name="Liu Y.H."/>
            <person name="Fang B.Z."/>
            <person name="Ahmed I."/>
            <person name="Li W.J."/>
        </authorList>
    </citation>
    <scope>NUCLEOTIDE SEQUENCE [LARGE SCALE GENOMIC DNA]</scope>
    <source>
        <strain evidence="1 2">NCCP-691</strain>
    </source>
</reference>
<evidence type="ECO:0000313" key="1">
    <source>
        <dbReference type="EMBL" id="GIZ52841.1"/>
    </source>
</evidence>
<gene>
    <name evidence="1" type="ORF">NCCP691_28550</name>
</gene>
<keyword evidence="2" id="KW-1185">Reference proteome</keyword>
<dbReference type="Proteomes" id="UP000887222">
    <property type="component" value="Unassembled WGS sequence"/>
</dbReference>
<proteinExistence type="predicted"/>
<dbReference type="EMBL" id="BPMK01000012">
    <property type="protein sequence ID" value="GIZ52841.1"/>
    <property type="molecule type" value="Genomic_DNA"/>
</dbReference>